<evidence type="ECO:0000313" key="4">
    <source>
        <dbReference type="EMBL" id="SVP94449.1"/>
    </source>
</evidence>
<feature type="signal peptide" evidence="2">
    <location>
        <begin position="1"/>
        <end position="18"/>
    </location>
</feature>
<evidence type="ECO:0000256" key="2">
    <source>
        <dbReference type="SAM" id="SignalP"/>
    </source>
</evidence>
<dbReference type="EMBL" id="UIVT01000004">
    <property type="protein sequence ID" value="SVP93986.1"/>
    <property type="molecule type" value="Genomic_DNA"/>
</dbReference>
<dbReference type="EMBL" id="UIVS01000004">
    <property type="protein sequence ID" value="SVP94449.1"/>
    <property type="molecule type" value="Genomic_DNA"/>
</dbReference>
<accession>A0A3B0NFN1</accession>
<keyword evidence="2" id="KW-0732">Signal</keyword>
<evidence type="ECO:0000256" key="1">
    <source>
        <dbReference type="SAM" id="MobiDB-lite"/>
    </source>
</evidence>
<proteinExistence type="predicted"/>
<evidence type="ECO:0000313" key="3">
    <source>
        <dbReference type="EMBL" id="SVP93986.1"/>
    </source>
</evidence>
<protein>
    <submittedName>
        <fullName evidence="3">Theileria-specific sub-telomeric protein, SVSP family, putative</fullName>
    </submittedName>
</protein>
<organism evidence="3">
    <name type="scientific">Theileria annulata</name>
    <dbReference type="NCBI Taxonomy" id="5874"/>
    <lineage>
        <taxon>Eukaryota</taxon>
        <taxon>Sar</taxon>
        <taxon>Alveolata</taxon>
        <taxon>Apicomplexa</taxon>
        <taxon>Aconoidasida</taxon>
        <taxon>Piroplasmida</taxon>
        <taxon>Theileriidae</taxon>
        <taxon>Theileria</taxon>
    </lineage>
</organism>
<name>A0A3B0NFN1_THEAN</name>
<sequence>MKCVIYTYIIILIGYSGCSDKPSNIYGSNGNDSDEDDNFDVTEFDEEFGQDMVYYPSINQTNYGAIGDPITIYTTDLYQDTHKIDYGPIGGPVMVSTIQTPSIPPTEIEKSKEQSSKNLFGCYPTDDFQFPPQTQDISTEPPGSGSGDQPPDKTEEGAGGGVYEDEDEIFGSQSLNYGISCQDEYSTYLPMTFYRLDHMGNYIIMNTTDYSISGFDKCSVKYSFLRPLELIVCNNMTVWIHEADSQYPKNVIYKRFKKTFIFIFDVEIIRYTMTSNQWVPKFFYIPKFFKLYDTDDNGIFCVISRDKYTVQLTEYGGFHYILNHGVKCRMVTIGETSLLTKTGQYNYVKSLTCFSKNFIRMYFPTLIVNYKLINNQWIKQIMKKDN</sequence>
<dbReference type="AlphaFoldDB" id="A0A3B0NFN1"/>
<feature type="chain" id="PRO_5036335431" evidence="2">
    <location>
        <begin position="19"/>
        <end position="386"/>
    </location>
</feature>
<gene>
    <name evidence="3" type="ORF">TAT_000298400</name>
    <name evidence="4" type="ORF">TAV_000298500</name>
</gene>
<reference evidence="3" key="1">
    <citation type="submission" date="2018-07" db="EMBL/GenBank/DDBJ databases">
        <authorList>
            <person name="Quirk P.G."/>
            <person name="Krulwich T.A."/>
        </authorList>
    </citation>
    <scope>NUCLEOTIDE SEQUENCE</scope>
    <source>
        <strain evidence="3">Anand</strain>
    </source>
</reference>
<dbReference type="VEuPathDB" id="PiroplasmaDB:TA17135"/>
<feature type="region of interest" description="Disordered" evidence="1">
    <location>
        <begin position="130"/>
        <end position="164"/>
    </location>
</feature>